<proteinExistence type="predicted"/>
<gene>
    <name evidence="1" type="ORF">JCM21142_72812</name>
</gene>
<dbReference type="EMBL" id="BAMD01000037">
    <property type="protein sequence ID" value="GAF04117.1"/>
    <property type="molecule type" value="Genomic_DNA"/>
</dbReference>
<accession>W7Y795</accession>
<comment type="caution">
    <text evidence="1">The sequence shown here is derived from an EMBL/GenBank/DDBJ whole genome shotgun (WGS) entry which is preliminary data.</text>
</comment>
<protein>
    <submittedName>
        <fullName evidence="1">Uncharacterized protein</fullName>
    </submittedName>
</protein>
<keyword evidence="2" id="KW-1185">Reference proteome</keyword>
<sequence length="58" mass="6599">MLSVSFSANANMIKDKGWPIITRKGDQLYEGDRIFRFLGFAAPNIQQNESQLSFDFIA</sequence>
<dbReference type="Proteomes" id="UP000019402">
    <property type="component" value="Unassembled WGS sequence"/>
</dbReference>
<evidence type="ECO:0000313" key="2">
    <source>
        <dbReference type="Proteomes" id="UP000019402"/>
    </source>
</evidence>
<dbReference type="AlphaFoldDB" id="W7Y795"/>
<name>W7Y795_9BACT</name>
<reference evidence="1 2" key="1">
    <citation type="journal article" date="2014" name="Genome Announc.">
        <title>Draft Genome Sequence of Cytophaga fermentans JCM 21142T, a Facultative Anaerobe Isolated from Marine Mud.</title>
        <authorList>
            <person name="Starns D."/>
            <person name="Oshima K."/>
            <person name="Suda W."/>
            <person name="Iino T."/>
            <person name="Yuki M."/>
            <person name="Inoue J."/>
            <person name="Kitamura K."/>
            <person name="Iida T."/>
            <person name="Darby A."/>
            <person name="Hattori M."/>
            <person name="Ohkuma M."/>
        </authorList>
    </citation>
    <scope>NUCLEOTIDE SEQUENCE [LARGE SCALE GENOMIC DNA]</scope>
    <source>
        <strain evidence="1 2">JCM 21142</strain>
    </source>
</reference>
<dbReference type="STRING" id="869213.GCA_000517085_01141"/>
<organism evidence="1 2">
    <name type="scientific">Saccharicrinis fermentans DSM 9555 = JCM 21142</name>
    <dbReference type="NCBI Taxonomy" id="869213"/>
    <lineage>
        <taxon>Bacteria</taxon>
        <taxon>Pseudomonadati</taxon>
        <taxon>Bacteroidota</taxon>
        <taxon>Bacteroidia</taxon>
        <taxon>Marinilabiliales</taxon>
        <taxon>Marinilabiliaceae</taxon>
        <taxon>Saccharicrinis</taxon>
    </lineage>
</organism>
<evidence type="ECO:0000313" key="1">
    <source>
        <dbReference type="EMBL" id="GAF04117.1"/>
    </source>
</evidence>